<accession>A0A150G7U1</accession>
<gene>
    <name evidence="2" type="ORF">GPECTOR_49g520</name>
</gene>
<sequence length="94" mass="9870">MLSATQRCFVLLPVVLAGTLKSIEEHVYAQAAAGLKLPGMAGSMLLGKAGGLMVPFAAQQAMNMSSAAQVQSGAAVNSLLIDIYRFWRSQAPMD</sequence>
<feature type="chain" id="PRO_5007561888" evidence="1">
    <location>
        <begin position="18"/>
        <end position="94"/>
    </location>
</feature>
<protein>
    <submittedName>
        <fullName evidence="2">Uncharacterized protein</fullName>
    </submittedName>
</protein>
<dbReference type="AlphaFoldDB" id="A0A150G7U1"/>
<dbReference type="STRING" id="33097.A0A150G7U1"/>
<proteinExistence type="predicted"/>
<comment type="caution">
    <text evidence="2">The sequence shown here is derived from an EMBL/GenBank/DDBJ whole genome shotgun (WGS) entry which is preliminary data.</text>
</comment>
<evidence type="ECO:0000313" key="3">
    <source>
        <dbReference type="Proteomes" id="UP000075714"/>
    </source>
</evidence>
<keyword evidence="1" id="KW-0732">Signal</keyword>
<reference evidence="3" key="1">
    <citation type="journal article" date="2016" name="Nat. Commun.">
        <title>The Gonium pectorale genome demonstrates co-option of cell cycle regulation during the evolution of multicellularity.</title>
        <authorList>
            <person name="Hanschen E.R."/>
            <person name="Marriage T.N."/>
            <person name="Ferris P.J."/>
            <person name="Hamaji T."/>
            <person name="Toyoda A."/>
            <person name="Fujiyama A."/>
            <person name="Neme R."/>
            <person name="Noguchi H."/>
            <person name="Minakuchi Y."/>
            <person name="Suzuki M."/>
            <person name="Kawai-Toyooka H."/>
            <person name="Smith D.R."/>
            <person name="Sparks H."/>
            <person name="Anderson J."/>
            <person name="Bakaric R."/>
            <person name="Luria V."/>
            <person name="Karger A."/>
            <person name="Kirschner M.W."/>
            <person name="Durand P.M."/>
            <person name="Michod R.E."/>
            <person name="Nozaki H."/>
            <person name="Olson B.J."/>
        </authorList>
    </citation>
    <scope>NUCLEOTIDE SEQUENCE [LARGE SCALE GENOMIC DNA]</scope>
    <source>
        <strain evidence="3">NIES-2863</strain>
    </source>
</reference>
<evidence type="ECO:0000256" key="1">
    <source>
        <dbReference type="SAM" id="SignalP"/>
    </source>
</evidence>
<dbReference type="EMBL" id="LSYV01000050">
    <property type="protein sequence ID" value="KXZ45936.1"/>
    <property type="molecule type" value="Genomic_DNA"/>
</dbReference>
<keyword evidence="3" id="KW-1185">Reference proteome</keyword>
<evidence type="ECO:0000313" key="2">
    <source>
        <dbReference type="EMBL" id="KXZ45936.1"/>
    </source>
</evidence>
<feature type="signal peptide" evidence="1">
    <location>
        <begin position="1"/>
        <end position="17"/>
    </location>
</feature>
<name>A0A150G7U1_GONPE</name>
<organism evidence="2 3">
    <name type="scientific">Gonium pectorale</name>
    <name type="common">Green alga</name>
    <dbReference type="NCBI Taxonomy" id="33097"/>
    <lineage>
        <taxon>Eukaryota</taxon>
        <taxon>Viridiplantae</taxon>
        <taxon>Chlorophyta</taxon>
        <taxon>core chlorophytes</taxon>
        <taxon>Chlorophyceae</taxon>
        <taxon>CS clade</taxon>
        <taxon>Chlamydomonadales</taxon>
        <taxon>Volvocaceae</taxon>
        <taxon>Gonium</taxon>
    </lineage>
</organism>
<dbReference type="Proteomes" id="UP000075714">
    <property type="component" value="Unassembled WGS sequence"/>
</dbReference>